<feature type="domain" description="AB hydrolase-1" evidence="12">
    <location>
        <begin position="31"/>
        <end position="234"/>
    </location>
</feature>
<reference evidence="13" key="1">
    <citation type="submission" date="2020-10" db="EMBL/GenBank/DDBJ databases">
        <authorList>
            <person name="Gilroy R."/>
        </authorList>
    </citation>
    <scope>NUCLEOTIDE SEQUENCE</scope>
    <source>
        <strain evidence="13">ChiW3-316</strain>
    </source>
</reference>
<comment type="catalytic activity">
    <reaction evidence="11">
        <text>mycophenolic acid O-acyl-beta-D-glucuronide + H2O = mycophenolate + D-glucuronate + H(+)</text>
        <dbReference type="Rhea" id="RHEA:34179"/>
        <dbReference type="ChEBI" id="CHEBI:15377"/>
        <dbReference type="ChEBI" id="CHEBI:15378"/>
        <dbReference type="ChEBI" id="CHEBI:58720"/>
        <dbReference type="ChEBI" id="CHEBI:62932"/>
        <dbReference type="ChEBI" id="CHEBI:66982"/>
        <dbReference type="EC" id="3.1.1.93"/>
    </reaction>
    <physiologicalReaction direction="left-to-right" evidence="11">
        <dbReference type="Rhea" id="RHEA:34180"/>
    </physiologicalReaction>
</comment>
<dbReference type="GO" id="GO:0008474">
    <property type="term" value="F:palmitoyl-(protein) hydrolase activity"/>
    <property type="evidence" value="ECO:0007669"/>
    <property type="project" value="UniProtKB-EC"/>
</dbReference>
<dbReference type="EC" id="3.1.2.22" evidence="1"/>
<comment type="caution">
    <text evidence="13">The sequence shown here is derived from an EMBL/GenBank/DDBJ whole genome shotgun (WGS) entry which is preliminary data.</text>
</comment>
<dbReference type="PANTHER" id="PTHR16138:SF7">
    <property type="entry name" value="PALMITOYL-PROTEIN THIOESTERASE ABHD10, MITOCHONDRIAL"/>
    <property type="match status" value="1"/>
</dbReference>
<reference evidence="13" key="2">
    <citation type="journal article" date="2021" name="PeerJ">
        <title>Extensive microbial diversity within the chicken gut microbiome revealed by metagenomics and culture.</title>
        <authorList>
            <person name="Gilroy R."/>
            <person name="Ravi A."/>
            <person name="Getino M."/>
            <person name="Pursley I."/>
            <person name="Horton D.L."/>
            <person name="Alikhan N.F."/>
            <person name="Baker D."/>
            <person name="Gharbi K."/>
            <person name="Hall N."/>
            <person name="Watson M."/>
            <person name="Adriaenssens E.M."/>
            <person name="Foster-Nyarko E."/>
            <person name="Jarju S."/>
            <person name="Secka A."/>
            <person name="Antonio M."/>
            <person name="Oren A."/>
            <person name="Chaudhuri R.R."/>
            <person name="La Ragione R."/>
            <person name="Hildebrand F."/>
            <person name="Pallen M.J."/>
        </authorList>
    </citation>
    <scope>NUCLEOTIDE SEQUENCE</scope>
    <source>
        <strain evidence="13">ChiW3-316</strain>
    </source>
</reference>
<dbReference type="EC" id="3.1.1.93" evidence="4"/>
<dbReference type="GO" id="GO:0102390">
    <property type="term" value="F:mycophenolic acid acyl-glucuronide esterase activity"/>
    <property type="evidence" value="ECO:0007669"/>
    <property type="project" value="UniProtKB-EC"/>
</dbReference>
<name>A0A9D1SBX0_9PROT</name>
<comment type="function">
    <text evidence="9">Acts as an acyl-protein thioesterase that hydrolyzes fatty acids from acylated residues in proteins. Regulates the mitochondrial S-depalmitoylation of the nucleophilic active site residue of peroxiredoxin-5/PRDX5, a key antioxidant protein, therefore modulating mitochondrial antioxidant ability. Also catalyzes the deglucuronidation of mycophenolic acid acyl-glucuronide, an active metabolite of the immunosuppressant drug mycophenolate.</text>
</comment>
<dbReference type="Gene3D" id="3.40.50.1820">
    <property type="entry name" value="alpha/beta hydrolase"/>
    <property type="match status" value="1"/>
</dbReference>
<evidence type="ECO:0000256" key="4">
    <source>
        <dbReference type="ARBA" id="ARBA00039132"/>
    </source>
</evidence>
<evidence type="ECO:0000256" key="2">
    <source>
        <dbReference type="ARBA" id="ARBA00022801"/>
    </source>
</evidence>
<evidence type="ECO:0000256" key="11">
    <source>
        <dbReference type="ARBA" id="ARBA00047972"/>
    </source>
</evidence>
<dbReference type="Proteomes" id="UP000824107">
    <property type="component" value="Unassembled WGS sequence"/>
</dbReference>
<evidence type="ECO:0000259" key="12">
    <source>
        <dbReference type="Pfam" id="PF12697"/>
    </source>
</evidence>
<comment type="catalytic activity">
    <reaction evidence="10">
        <text>S-hexadecanoyl-L-cysteinyl-[protein] + H2O = L-cysteinyl-[protein] + hexadecanoate + H(+)</text>
        <dbReference type="Rhea" id="RHEA:19233"/>
        <dbReference type="Rhea" id="RHEA-COMP:10131"/>
        <dbReference type="Rhea" id="RHEA-COMP:11032"/>
        <dbReference type="ChEBI" id="CHEBI:7896"/>
        <dbReference type="ChEBI" id="CHEBI:15377"/>
        <dbReference type="ChEBI" id="CHEBI:15378"/>
        <dbReference type="ChEBI" id="CHEBI:29950"/>
        <dbReference type="ChEBI" id="CHEBI:74151"/>
        <dbReference type="EC" id="3.1.2.22"/>
    </reaction>
    <physiologicalReaction direction="left-to-right" evidence="10">
        <dbReference type="Rhea" id="RHEA:19234"/>
    </physiologicalReaction>
</comment>
<evidence type="ECO:0000256" key="3">
    <source>
        <dbReference type="ARBA" id="ARBA00022946"/>
    </source>
</evidence>
<protein>
    <recommendedName>
        <fullName evidence="5">Palmitoyl-protein thioesterase ABHD10, mitochondrial</fullName>
        <ecNumber evidence="4">3.1.1.93</ecNumber>
        <ecNumber evidence="1">3.1.2.22</ecNumber>
    </recommendedName>
    <alternativeName>
        <fullName evidence="7">Acyl-protein thioesterase ABHD10</fullName>
    </alternativeName>
    <alternativeName>
        <fullName evidence="8">Alpha/beta hydrolase domain-containing protein 10</fullName>
    </alternativeName>
    <alternativeName>
        <fullName evidence="6">Mycophenolic acid acyl-glucuronide esterase, mitochondrial</fullName>
    </alternativeName>
</protein>
<keyword evidence="2 13" id="KW-0378">Hydrolase</keyword>
<evidence type="ECO:0000256" key="9">
    <source>
        <dbReference type="ARBA" id="ARBA00046047"/>
    </source>
</evidence>
<proteinExistence type="predicted"/>
<evidence type="ECO:0000256" key="8">
    <source>
        <dbReference type="ARBA" id="ARBA00042704"/>
    </source>
</evidence>
<sequence>MKTIIKQSYHFKDFTTEFEQCDFSEKPEFTVLYIHGLKSNPWARKADNIKELCRKNGLNFRRYELLGHGSDEKKFLRCDFELWKDQLRDIIANHITGPVIIVGHCVGGWLGMSIAEEYPDRIKAFLGLAAAPDLIEQLLERSTLEQRQTLADTGFVEAQVEKYHYVFSQRLWTNLHANDLLQKDKIDITCPVHLIHGQQDNFVNWQVILKLAEKIAYGKTVVKILKNSNHHLQDSIAIHETAQSLYDLYQEAKKNKTSD</sequence>
<keyword evidence="3" id="KW-0809">Transit peptide</keyword>
<evidence type="ECO:0000256" key="5">
    <source>
        <dbReference type="ARBA" id="ARBA00039314"/>
    </source>
</evidence>
<dbReference type="EMBL" id="DVNC01000051">
    <property type="protein sequence ID" value="HIU53918.1"/>
    <property type="molecule type" value="Genomic_DNA"/>
</dbReference>
<evidence type="ECO:0000256" key="7">
    <source>
        <dbReference type="ARBA" id="ARBA00042645"/>
    </source>
</evidence>
<evidence type="ECO:0000256" key="10">
    <source>
        <dbReference type="ARBA" id="ARBA00047409"/>
    </source>
</evidence>
<dbReference type="AlphaFoldDB" id="A0A9D1SBX0"/>
<evidence type="ECO:0000313" key="13">
    <source>
        <dbReference type="EMBL" id="HIU53918.1"/>
    </source>
</evidence>
<evidence type="ECO:0000256" key="1">
    <source>
        <dbReference type="ARBA" id="ARBA00012423"/>
    </source>
</evidence>
<organism evidence="13 14">
    <name type="scientific">Candidatus Scatocola faecipullorum</name>
    <dbReference type="NCBI Taxonomy" id="2840917"/>
    <lineage>
        <taxon>Bacteria</taxon>
        <taxon>Pseudomonadati</taxon>
        <taxon>Pseudomonadota</taxon>
        <taxon>Alphaproteobacteria</taxon>
        <taxon>Rhodospirillales</taxon>
        <taxon>Rhodospirillaceae</taxon>
        <taxon>Rhodospirillaceae incertae sedis</taxon>
        <taxon>Candidatus Scatocola</taxon>
    </lineage>
</organism>
<dbReference type="InterPro" id="IPR000073">
    <property type="entry name" value="AB_hydrolase_1"/>
</dbReference>
<dbReference type="InterPro" id="IPR052382">
    <property type="entry name" value="ABHD10_acyl-thioesterase"/>
</dbReference>
<dbReference type="InterPro" id="IPR029058">
    <property type="entry name" value="AB_hydrolase_fold"/>
</dbReference>
<dbReference type="PANTHER" id="PTHR16138">
    <property type="entry name" value="MYCOPHENOLIC ACID ACYL-GLUCURONIDE ESTERASE, MITOCHONDRIAL"/>
    <property type="match status" value="1"/>
</dbReference>
<evidence type="ECO:0000256" key="6">
    <source>
        <dbReference type="ARBA" id="ARBA00041520"/>
    </source>
</evidence>
<dbReference type="Pfam" id="PF12697">
    <property type="entry name" value="Abhydrolase_6"/>
    <property type="match status" value="1"/>
</dbReference>
<gene>
    <name evidence="13" type="ORF">IAD20_07555</name>
</gene>
<dbReference type="SUPFAM" id="SSF53474">
    <property type="entry name" value="alpha/beta-Hydrolases"/>
    <property type="match status" value="1"/>
</dbReference>
<accession>A0A9D1SBX0</accession>
<dbReference type="GO" id="GO:0004553">
    <property type="term" value="F:hydrolase activity, hydrolyzing O-glycosyl compounds"/>
    <property type="evidence" value="ECO:0007669"/>
    <property type="project" value="TreeGrafter"/>
</dbReference>
<evidence type="ECO:0000313" key="14">
    <source>
        <dbReference type="Proteomes" id="UP000824107"/>
    </source>
</evidence>